<reference evidence="12" key="1">
    <citation type="submission" date="2022-07" db="EMBL/GenBank/DDBJ databases">
        <title>Genome Sequence of Physisporinus lineatus.</title>
        <authorList>
            <person name="Buettner E."/>
        </authorList>
    </citation>
    <scope>NUCLEOTIDE SEQUENCE</scope>
    <source>
        <strain evidence="12">VT162</strain>
    </source>
</reference>
<evidence type="ECO:0000259" key="11">
    <source>
        <dbReference type="Pfam" id="PF03372"/>
    </source>
</evidence>
<gene>
    <name evidence="12" type="ORF">NLI96_g437</name>
</gene>
<accession>A0AAD5VC55</accession>
<comment type="cofactor">
    <cofactor evidence="2">
        <name>Mg(2+)</name>
        <dbReference type="ChEBI" id="CHEBI:18420"/>
    </cofactor>
</comment>
<keyword evidence="8" id="KW-0460">Magnesium</keyword>
<organism evidence="12 13">
    <name type="scientific">Meripilus lineatus</name>
    <dbReference type="NCBI Taxonomy" id="2056292"/>
    <lineage>
        <taxon>Eukaryota</taxon>
        <taxon>Fungi</taxon>
        <taxon>Dikarya</taxon>
        <taxon>Basidiomycota</taxon>
        <taxon>Agaricomycotina</taxon>
        <taxon>Agaricomycetes</taxon>
        <taxon>Polyporales</taxon>
        <taxon>Meripilaceae</taxon>
        <taxon>Meripilus</taxon>
    </lineage>
</organism>
<evidence type="ECO:0000256" key="10">
    <source>
        <dbReference type="ARBA" id="ARBA00023242"/>
    </source>
</evidence>
<evidence type="ECO:0000256" key="8">
    <source>
        <dbReference type="ARBA" id="ARBA00022842"/>
    </source>
</evidence>
<proteinExistence type="predicted"/>
<dbReference type="GO" id="GO:0046872">
    <property type="term" value="F:metal ion binding"/>
    <property type="evidence" value="ECO:0007669"/>
    <property type="project" value="UniProtKB-KW"/>
</dbReference>
<sequence>MAEFRGNDRLIEVEHKYWSPNWKKWRQPSSSFITKKPPSSIRIVTWNIDFASPDVRPRLAAAISHIQTEVVPTIDGAPEPCCILLQEVSYQVFRDLLAHPWVRKYFQVVPTTTREWPAGNYGVVTLVSKTITVSKVQSLIFANSVMGRNALMVDLKLATPESENQRRPEIVTVRVANVHLESLPMGQPARPQQLAAIAEMLKEEGIHAGLVGGDMNMIGPNDARIHIDAGLVDSWIWDDSDEEGNTWGYQPSCQYPAGRLDRVFFTSAEDVEVQPPTRIGIDVKTEDGVWASDHYGLVTMVDVLI</sequence>
<dbReference type="Pfam" id="PF03372">
    <property type="entry name" value="Exo_endo_phos"/>
    <property type="match status" value="1"/>
</dbReference>
<protein>
    <recommendedName>
        <fullName evidence="11">Endonuclease/exonuclease/phosphatase domain-containing protein</fullName>
    </recommendedName>
</protein>
<dbReference type="InterPro" id="IPR005135">
    <property type="entry name" value="Endo/exonuclease/phosphatase"/>
</dbReference>
<name>A0AAD5VC55_9APHY</name>
<feature type="domain" description="Endonuclease/exonuclease/phosphatase" evidence="11">
    <location>
        <begin position="44"/>
        <end position="294"/>
    </location>
</feature>
<keyword evidence="10" id="KW-0539">Nucleus</keyword>
<dbReference type="GO" id="GO:0006302">
    <property type="term" value="P:double-strand break repair"/>
    <property type="evidence" value="ECO:0007669"/>
    <property type="project" value="TreeGrafter"/>
</dbReference>
<keyword evidence="7" id="KW-0378">Hydrolase</keyword>
<keyword evidence="9" id="KW-0234">DNA repair</keyword>
<dbReference type="GO" id="GO:0005737">
    <property type="term" value="C:cytoplasm"/>
    <property type="evidence" value="ECO:0007669"/>
    <property type="project" value="TreeGrafter"/>
</dbReference>
<dbReference type="GO" id="GO:0070260">
    <property type="term" value="F:5'-tyrosyl-DNA phosphodiesterase activity"/>
    <property type="evidence" value="ECO:0007669"/>
    <property type="project" value="TreeGrafter"/>
</dbReference>
<evidence type="ECO:0000256" key="6">
    <source>
        <dbReference type="ARBA" id="ARBA00022763"/>
    </source>
</evidence>
<dbReference type="SUPFAM" id="SSF56219">
    <property type="entry name" value="DNase I-like"/>
    <property type="match status" value="1"/>
</dbReference>
<dbReference type="Proteomes" id="UP001212997">
    <property type="component" value="Unassembled WGS sequence"/>
</dbReference>
<keyword evidence="13" id="KW-1185">Reference proteome</keyword>
<evidence type="ECO:0000256" key="1">
    <source>
        <dbReference type="ARBA" id="ARBA00001936"/>
    </source>
</evidence>
<keyword evidence="4" id="KW-0540">Nuclease</keyword>
<evidence type="ECO:0000313" key="12">
    <source>
        <dbReference type="EMBL" id="KAJ3491756.1"/>
    </source>
</evidence>
<evidence type="ECO:0000256" key="9">
    <source>
        <dbReference type="ARBA" id="ARBA00023204"/>
    </source>
</evidence>
<dbReference type="InterPro" id="IPR051547">
    <property type="entry name" value="TDP2-like"/>
</dbReference>
<keyword evidence="5" id="KW-0479">Metal-binding</keyword>
<comment type="subcellular location">
    <subcellularLocation>
        <location evidence="3">Nucleus</location>
        <location evidence="3">PML body</location>
    </subcellularLocation>
</comment>
<evidence type="ECO:0000313" key="13">
    <source>
        <dbReference type="Proteomes" id="UP001212997"/>
    </source>
</evidence>
<evidence type="ECO:0000256" key="5">
    <source>
        <dbReference type="ARBA" id="ARBA00022723"/>
    </source>
</evidence>
<dbReference type="PANTHER" id="PTHR15822">
    <property type="entry name" value="TRAF AND TNF RECEPTOR-ASSOCIATED PROTEIN"/>
    <property type="match status" value="1"/>
</dbReference>
<evidence type="ECO:0000256" key="4">
    <source>
        <dbReference type="ARBA" id="ARBA00022722"/>
    </source>
</evidence>
<evidence type="ECO:0000256" key="7">
    <source>
        <dbReference type="ARBA" id="ARBA00022801"/>
    </source>
</evidence>
<dbReference type="InterPro" id="IPR036691">
    <property type="entry name" value="Endo/exonu/phosph_ase_sf"/>
</dbReference>
<comment type="caution">
    <text evidence="12">The sequence shown here is derived from an EMBL/GenBank/DDBJ whole genome shotgun (WGS) entry which is preliminary data.</text>
</comment>
<dbReference type="GO" id="GO:0003697">
    <property type="term" value="F:single-stranded DNA binding"/>
    <property type="evidence" value="ECO:0007669"/>
    <property type="project" value="TreeGrafter"/>
</dbReference>
<keyword evidence="6" id="KW-0227">DNA damage</keyword>
<dbReference type="GO" id="GO:0004518">
    <property type="term" value="F:nuclease activity"/>
    <property type="evidence" value="ECO:0007669"/>
    <property type="project" value="UniProtKB-KW"/>
</dbReference>
<comment type="cofactor">
    <cofactor evidence="1">
        <name>Mn(2+)</name>
        <dbReference type="ChEBI" id="CHEBI:29035"/>
    </cofactor>
</comment>
<evidence type="ECO:0000256" key="3">
    <source>
        <dbReference type="ARBA" id="ARBA00004322"/>
    </source>
</evidence>
<evidence type="ECO:0000256" key="2">
    <source>
        <dbReference type="ARBA" id="ARBA00001946"/>
    </source>
</evidence>
<dbReference type="CDD" id="cd09080">
    <property type="entry name" value="TDP2"/>
    <property type="match status" value="1"/>
</dbReference>
<dbReference type="Gene3D" id="3.60.10.10">
    <property type="entry name" value="Endonuclease/exonuclease/phosphatase"/>
    <property type="match status" value="1"/>
</dbReference>
<dbReference type="PANTHER" id="PTHR15822:SF4">
    <property type="entry name" value="TYROSYL-DNA PHOSPHODIESTERASE 2"/>
    <property type="match status" value="1"/>
</dbReference>
<dbReference type="AlphaFoldDB" id="A0AAD5VC55"/>
<dbReference type="EMBL" id="JANAWD010000007">
    <property type="protein sequence ID" value="KAJ3491756.1"/>
    <property type="molecule type" value="Genomic_DNA"/>
</dbReference>